<dbReference type="OrthoDB" id="1662615at2759"/>
<dbReference type="SMR" id="A0A803LWV0"/>
<dbReference type="AlphaFoldDB" id="A0A803LWV0"/>
<dbReference type="PROSITE" id="PS51375">
    <property type="entry name" value="PPR"/>
    <property type="match status" value="3"/>
</dbReference>
<keyword evidence="1" id="KW-0677">Repeat</keyword>
<feature type="repeat" description="PPR" evidence="2">
    <location>
        <begin position="394"/>
        <end position="429"/>
    </location>
</feature>
<dbReference type="PANTHER" id="PTHR47926:SF361">
    <property type="entry name" value="PENTACOTRIPEPTIDE-REPEAT REGION OF PRORP DOMAIN-CONTAINING PROTEIN"/>
    <property type="match status" value="1"/>
</dbReference>
<protein>
    <recommendedName>
        <fullName evidence="5">Pentatricopeptide repeat-containing protein</fullName>
    </recommendedName>
</protein>
<feature type="repeat" description="PPR" evidence="2">
    <location>
        <begin position="262"/>
        <end position="296"/>
    </location>
</feature>
<dbReference type="Pfam" id="PF13041">
    <property type="entry name" value="PPR_2"/>
    <property type="match status" value="3"/>
</dbReference>
<dbReference type="Pfam" id="PF12854">
    <property type="entry name" value="PPR_1"/>
    <property type="match status" value="1"/>
</dbReference>
<dbReference type="OMA" id="PSVEHCC"/>
<dbReference type="KEGG" id="cqi:110722799"/>
<dbReference type="FunFam" id="1.25.40.10:FF:000090">
    <property type="entry name" value="Pentatricopeptide repeat-containing protein, chloroplastic"/>
    <property type="match status" value="1"/>
</dbReference>
<evidence type="ECO:0000256" key="2">
    <source>
        <dbReference type="PROSITE-ProRule" id="PRU00708"/>
    </source>
</evidence>
<evidence type="ECO:0000313" key="3">
    <source>
        <dbReference type="EnsemblPlants" id="AUR62019951-RA:cds"/>
    </source>
</evidence>
<dbReference type="Proteomes" id="UP000596660">
    <property type="component" value="Unplaced"/>
</dbReference>
<dbReference type="InterPro" id="IPR011990">
    <property type="entry name" value="TPR-like_helical_dom_sf"/>
</dbReference>
<dbReference type="Gene3D" id="1.25.40.10">
    <property type="entry name" value="Tetratricopeptide repeat domain"/>
    <property type="match status" value="4"/>
</dbReference>
<dbReference type="PANTHER" id="PTHR47926">
    <property type="entry name" value="PENTATRICOPEPTIDE REPEAT-CONTAINING PROTEIN"/>
    <property type="match status" value="1"/>
</dbReference>
<dbReference type="GeneID" id="110722799"/>
<dbReference type="NCBIfam" id="TIGR00756">
    <property type="entry name" value="PPR"/>
    <property type="match status" value="4"/>
</dbReference>
<dbReference type="EnsemblPlants" id="AUR62019951-RA">
    <property type="protein sequence ID" value="AUR62019951-RA:cds"/>
    <property type="gene ID" value="AUR62019951"/>
</dbReference>
<dbReference type="GO" id="GO:0009451">
    <property type="term" value="P:RNA modification"/>
    <property type="evidence" value="ECO:0007669"/>
    <property type="project" value="InterPro"/>
</dbReference>
<proteinExistence type="predicted"/>
<gene>
    <name evidence="3" type="primary">LOC110722799</name>
</gene>
<dbReference type="InterPro" id="IPR046848">
    <property type="entry name" value="E_motif"/>
</dbReference>
<dbReference type="FunFam" id="1.25.40.10:FF:000606">
    <property type="entry name" value="Putative pentatricopeptide repeat-containing protein"/>
    <property type="match status" value="1"/>
</dbReference>
<dbReference type="FunFam" id="1.25.40.10:FF:000344">
    <property type="entry name" value="Pentatricopeptide repeat-containing protein"/>
    <property type="match status" value="1"/>
</dbReference>
<dbReference type="GO" id="GO:0003723">
    <property type="term" value="F:RNA binding"/>
    <property type="evidence" value="ECO:0007669"/>
    <property type="project" value="InterPro"/>
</dbReference>
<name>A0A803LWV0_CHEQI</name>
<accession>A0A803LWV0</accession>
<dbReference type="RefSeq" id="XP_021757786.1">
    <property type="nucleotide sequence ID" value="XM_021902094.1"/>
</dbReference>
<dbReference type="Pfam" id="PF01535">
    <property type="entry name" value="PPR"/>
    <property type="match status" value="2"/>
</dbReference>
<reference evidence="3" key="1">
    <citation type="journal article" date="2017" name="Nature">
        <title>The genome of Chenopodium quinoa.</title>
        <authorList>
            <person name="Jarvis D.E."/>
            <person name="Ho Y.S."/>
            <person name="Lightfoot D.J."/>
            <person name="Schmoeckel S.M."/>
            <person name="Li B."/>
            <person name="Borm T.J.A."/>
            <person name="Ohyanagi H."/>
            <person name="Mineta K."/>
            <person name="Michell C.T."/>
            <person name="Saber N."/>
            <person name="Kharbatia N.M."/>
            <person name="Rupper R.R."/>
            <person name="Sharp A.R."/>
            <person name="Dally N."/>
            <person name="Boughton B.A."/>
            <person name="Woo Y.H."/>
            <person name="Gao G."/>
            <person name="Schijlen E.G.W.M."/>
            <person name="Guo X."/>
            <person name="Momin A.A."/>
            <person name="Negrao S."/>
            <person name="Al-Babili S."/>
            <person name="Gehring C."/>
            <person name="Roessner U."/>
            <person name="Jung C."/>
            <person name="Murphy K."/>
            <person name="Arold S.T."/>
            <person name="Gojobori T."/>
            <person name="van der Linden C.G."/>
            <person name="van Loo E.N."/>
            <person name="Jellen E.N."/>
            <person name="Maughan P.J."/>
            <person name="Tester M."/>
        </authorList>
    </citation>
    <scope>NUCLEOTIDE SEQUENCE [LARGE SCALE GENOMIC DNA]</scope>
    <source>
        <strain evidence="3">cv. PI 614886</strain>
    </source>
</reference>
<organism evidence="3 4">
    <name type="scientific">Chenopodium quinoa</name>
    <name type="common">Quinoa</name>
    <dbReference type="NCBI Taxonomy" id="63459"/>
    <lineage>
        <taxon>Eukaryota</taxon>
        <taxon>Viridiplantae</taxon>
        <taxon>Streptophyta</taxon>
        <taxon>Embryophyta</taxon>
        <taxon>Tracheophyta</taxon>
        <taxon>Spermatophyta</taxon>
        <taxon>Magnoliopsida</taxon>
        <taxon>eudicotyledons</taxon>
        <taxon>Gunneridae</taxon>
        <taxon>Pentapetalae</taxon>
        <taxon>Caryophyllales</taxon>
        <taxon>Chenopodiaceae</taxon>
        <taxon>Chenopodioideae</taxon>
        <taxon>Atripliceae</taxon>
        <taxon>Chenopodium</taxon>
    </lineage>
</organism>
<keyword evidence="4" id="KW-1185">Reference proteome</keyword>
<dbReference type="Gramene" id="AUR62019951-RA">
    <property type="protein sequence ID" value="AUR62019951-RA:cds"/>
    <property type="gene ID" value="AUR62019951"/>
</dbReference>
<evidence type="ECO:0000256" key="1">
    <source>
        <dbReference type="ARBA" id="ARBA00022737"/>
    </source>
</evidence>
<dbReference type="InterPro" id="IPR046960">
    <property type="entry name" value="PPR_At4g14850-like_plant"/>
</dbReference>
<dbReference type="Pfam" id="PF20431">
    <property type="entry name" value="E_motif"/>
    <property type="match status" value="1"/>
</dbReference>
<evidence type="ECO:0000313" key="4">
    <source>
        <dbReference type="Proteomes" id="UP000596660"/>
    </source>
</evidence>
<reference evidence="3" key="2">
    <citation type="submission" date="2021-03" db="UniProtKB">
        <authorList>
            <consortium name="EnsemblPlants"/>
        </authorList>
    </citation>
    <scope>IDENTIFICATION</scope>
</reference>
<sequence>MQKTLLRRGVRTLDNNHLQNHLFLLSLSSISKTSLNFIRRNHSHDTRISFSGETATIRWDTKPDGLTLVQMIRGCINHGCVFHGKQLHCYSLRSGFTSDVYVNTALVSFYAKVVCLKDAHKLFDKMPEKNVVSWNAVISGYVHSGKLWNALKLFLQLNQSDIRANAYSFTSALAACGQLTLPRLGMSIHSRIVVDGLESSVVVANCLIDMYGKCSSEDCAISVFDKLKDKDVISWNSVIAACVRNRRLELASGYFNQMPCPNTVTYNEMINGISQFGDIDEAIKILRSMPKPNSSSWNAIISGYVVRSRVGEALDFFAQMHAESVVTDEFTYSSILSGIACISALRSGTIIHCCAIKHGLITSMIIGSALVDMYSKCGQVKDAEMLFQFMPRKNIVTWNALIAGLTHNGESHRVVQYFEELKDAKGLKPDEITFVNVLAACSHSQMPLEKAYEYLTSMYYDYGIKPNPEHLASVIRLMGYHGQLCKAEKLIYELGFGSCPSVWRALLGACGDNGDLDVAKVAAAKLKRLEGNELGYVILSNINKDRGNWVDATAVWDQMRGQGVMKEAGFSWVEERRFT</sequence>
<dbReference type="InterPro" id="IPR002885">
    <property type="entry name" value="PPR_rpt"/>
</dbReference>
<feature type="repeat" description="PPR" evidence="2">
    <location>
        <begin position="130"/>
        <end position="164"/>
    </location>
</feature>
<evidence type="ECO:0008006" key="5">
    <source>
        <dbReference type="Google" id="ProtNLM"/>
    </source>
</evidence>